<protein>
    <submittedName>
        <fullName evidence="1">Uncharacterized protein</fullName>
    </submittedName>
</protein>
<evidence type="ECO:0000313" key="2">
    <source>
        <dbReference type="Proteomes" id="UP000233140"/>
    </source>
</evidence>
<proteinExistence type="predicted"/>
<dbReference type="AlphaFoldDB" id="A0A2K5XAF9"/>
<sequence length="71" mass="8145">MELPCLSYWNINSVMVETMLLCPPWVACRRCWTLPSIDMCVNGQWAHDSHKSQQLRSLLAPLALLLCGSRR</sequence>
<dbReference type="Proteomes" id="UP000233140">
    <property type="component" value="Unassembled WGS sequence"/>
</dbReference>
<reference evidence="1" key="1">
    <citation type="submission" date="2025-08" db="UniProtKB">
        <authorList>
            <consortium name="Ensembl"/>
        </authorList>
    </citation>
    <scope>IDENTIFICATION</scope>
</reference>
<name>A0A2K5XAF9_MANLE</name>
<accession>A0A2K5XAF9</accession>
<evidence type="ECO:0000313" key="1">
    <source>
        <dbReference type="Ensembl" id="ENSMLEP00000000318.1"/>
    </source>
</evidence>
<organism evidence="1 2">
    <name type="scientific">Mandrillus leucophaeus</name>
    <name type="common">Drill</name>
    <name type="synonym">Papio leucophaeus</name>
    <dbReference type="NCBI Taxonomy" id="9568"/>
    <lineage>
        <taxon>Eukaryota</taxon>
        <taxon>Metazoa</taxon>
        <taxon>Chordata</taxon>
        <taxon>Craniata</taxon>
        <taxon>Vertebrata</taxon>
        <taxon>Euteleostomi</taxon>
        <taxon>Mammalia</taxon>
        <taxon>Eutheria</taxon>
        <taxon>Euarchontoglires</taxon>
        <taxon>Primates</taxon>
        <taxon>Haplorrhini</taxon>
        <taxon>Catarrhini</taxon>
        <taxon>Cercopithecidae</taxon>
        <taxon>Cercopithecinae</taxon>
        <taxon>Mandrillus</taxon>
    </lineage>
</organism>
<dbReference type="Ensembl" id="ENSMLET00000000849.1">
    <property type="protein sequence ID" value="ENSMLEP00000000318.1"/>
    <property type="gene ID" value="ENSMLEG00000000747.1"/>
</dbReference>
<keyword evidence="2" id="KW-1185">Reference proteome</keyword>
<dbReference type="GeneTree" id="ENSGT01000000221884"/>
<reference evidence="1" key="2">
    <citation type="submission" date="2025-09" db="UniProtKB">
        <authorList>
            <consortium name="Ensembl"/>
        </authorList>
    </citation>
    <scope>IDENTIFICATION</scope>
</reference>